<dbReference type="AlphaFoldDB" id="W6Q5I3"/>
<evidence type="ECO:0000313" key="2">
    <source>
        <dbReference type="Proteomes" id="UP000030686"/>
    </source>
</evidence>
<proteinExistence type="predicted"/>
<name>W6Q5I3_PENRF</name>
<organism evidence="1 2">
    <name type="scientific">Penicillium roqueforti (strain FM164)</name>
    <dbReference type="NCBI Taxonomy" id="1365484"/>
    <lineage>
        <taxon>Eukaryota</taxon>
        <taxon>Fungi</taxon>
        <taxon>Dikarya</taxon>
        <taxon>Ascomycota</taxon>
        <taxon>Pezizomycotina</taxon>
        <taxon>Eurotiomycetes</taxon>
        <taxon>Eurotiomycetidae</taxon>
        <taxon>Eurotiales</taxon>
        <taxon>Aspergillaceae</taxon>
        <taxon>Penicillium</taxon>
    </lineage>
</organism>
<dbReference type="Proteomes" id="UP000030686">
    <property type="component" value="Unassembled WGS sequence"/>
</dbReference>
<sequence length="109" mass="12292">MFVDELDCYSNARLNNISWYLTDATRREIGVKSCKEAVCDAVTKVNQYARAVPCGHVTPMHIVNIREIESEPLDPSVYPQMPAYRHSSGVNLTPQYVVLNCAVEVTLKF</sequence>
<dbReference type="EMBL" id="HG792016">
    <property type="protein sequence ID" value="CDM31923.1"/>
    <property type="molecule type" value="Genomic_DNA"/>
</dbReference>
<accession>W6Q5I3</accession>
<protein>
    <submittedName>
        <fullName evidence="1">Uncharacterized protein</fullName>
    </submittedName>
</protein>
<keyword evidence="2" id="KW-1185">Reference proteome</keyword>
<gene>
    <name evidence="1" type="ORF">PROQFM164_S02g002074</name>
</gene>
<dbReference type="OrthoDB" id="3335918at2759"/>
<evidence type="ECO:0000313" key="1">
    <source>
        <dbReference type="EMBL" id="CDM31923.1"/>
    </source>
</evidence>
<reference evidence="1" key="1">
    <citation type="journal article" date="2014" name="Nat. Commun.">
        <title>Multiple recent horizontal transfers of a large genomic region in cheese making fungi.</title>
        <authorList>
            <person name="Cheeseman K."/>
            <person name="Ropars J."/>
            <person name="Renault P."/>
            <person name="Dupont J."/>
            <person name="Gouzy J."/>
            <person name="Branca A."/>
            <person name="Abraham A.L."/>
            <person name="Ceppi M."/>
            <person name="Conseiller E."/>
            <person name="Debuchy R."/>
            <person name="Malagnac F."/>
            <person name="Goarin A."/>
            <person name="Silar P."/>
            <person name="Lacoste S."/>
            <person name="Sallet E."/>
            <person name="Bensimon A."/>
            <person name="Giraud T."/>
            <person name="Brygoo Y."/>
        </authorList>
    </citation>
    <scope>NUCLEOTIDE SEQUENCE [LARGE SCALE GENOMIC DNA]</scope>
    <source>
        <strain evidence="1">FM164</strain>
    </source>
</reference>